<accession>A0A0A9GZC3</accession>
<reference evidence="2" key="1">
    <citation type="submission" date="2014-09" db="EMBL/GenBank/DDBJ databases">
        <authorList>
            <person name="Magalhaes I.L.F."/>
            <person name="Oliveira U."/>
            <person name="Santos F.R."/>
            <person name="Vidigal T.H.D.A."/>
            <person name="Brescovit A.D."/>
            <person name="Santos A.J."/>
        </authorList>
    </citation>
    <scope>NUCLEOTIDE SEQUENCE</scope>
    <source>
        <tissue evidence="2">Shoot tissue taken approximately 20 cm above the soil surface</tissue>
    </source>
</reference>
<evidence type="ECO:0000313" key="2">
    <source>
        <dbReference type="EMBL" id="JAE25943.1"/>
    </source>
</evidence>
<name>A0A0A9GZC3_ARUDO</name>
<dbReference type="EMBL" id="GBRH01171953">
    <property type="protein sequence ID" value="JAE25943.1"/>
    <property type="molecule type" value="Transcribed_RNA"/>
</dbReference>
<reference evidence="2" key="2">
    <citation type="journal article" date="2015" name="Data Brief">
        <title>Shoot transcriptome of the giant reed, Arundo donax.</title>
        <authorList>
            <person name="Barrero R.A."/>
            <person name="Guerrero F.D."/>
            <person name="Moolhuijzen P."/>
            <person name="Goolsby J.A."/>
            <person name="Tidwell J."/>
            <person name="Bellgard S.E."/>
            <person name="Bellgard M.I."/>
        </authorList>
    </citation>
    <scope>NUCLEOTIDE SEQUENCE</scope>
    <source>
        <tissue evidence="2">Shoot tissue taken approximately 20 cm above the soil surface</tissue>
    </source>
</reference>
<evidence type="ECO:0000256" key="1">
    <source>
        <dbReference type="SAM" id="MobiDB-lite"/>
    </source>
</evidence>
<dbReference type="AlphaFoldDB" id="A0A0A9GZC3"/>
<organism evidence="2">
    <name type="scientific">Arundo donax</name>
    <name type="common">Giant reed</name>
    <name type="synonym">Donax arundinaceus</name>
    <dbReference type="NCBI Taxonomy" id="35708"/>
    <lineage>
        <taxon>Eukaryota</taxon>
        <taxon>Viridiplantae</taxon>
        <taxon>Streptophyta</taxon>
        <taxon>Embryophyta</taxon>
        <taxon>Tracheophyta</taxon>
        <taxon>Spermatophyta</taxon>
        <taxon>Magnoliopsida</taxon>
        <taxon>Liliopsida</taxon>
        <taxon>Poales</taxon>
        <taxon>Poaceae</taxon>
        <taxon>PACMAD clade</taxon>
        <taxon>Arundinoideae</taxon>
        <taxon>Arundineae</taxon>
        <taxon>Arundo</taxon>
    </lineage>
</organism>
<feature type="region of interest" description="Disordered" evidence="1">
    <location>
        <begin position="70"/>
        <end position="90"/>
    </location>
</feature>
<protein>
    <submittedName>
        <fullName evidence="2">Uncharacterized protein</fullName>
    </submittedName>
</protein>
<feature type="compositionally biased region" description="Basic and acidic residues" evidence="1">
    <location>
        <begin position="78"/>
        <end position="90"/>
    </location>
</feature>
<proteinExistence type="predicted"/>
<sequence length="184" mass="20375">MYPSLLRLLVYKCSSLNTMDCMIYKSVSFLQGGLVLVRTHVRVLRAPVAMLDHGHTLLPLEGAMTTLLRHGQRKSTRGHQDRLKNMTGKRSEDPIPLMIERTTVVQTMVMMRGHQEQRRNLGSGGGAGHRLSRLEDHGQDRHLLPAAADVFVDPVAELGCAAHPIVVVERIAFPSRIGLLPCDG</sequence>